<dbReference type="EC" id="1.1.1.234" evidence="7"/>
<evidence type="ECO:0000256" key="12">
    <source>
        <dbReference type="ARBA" id="ARBA00048870"/>
    </source>
</evidence>
<keyword evidence="4" id="KW-0284">Flavonoid biosynthesis</keyword>
<protein>
    <recommendedName>
        <fullName evidence="9">Dihydroflavonol 4-reductase</fullName>
        <ecNumber evidence="8">1.1.1.219</ecNumber>
        <ecNumber evidence="7">1.1.1.234</ecNumber>
    </recommendedName>
    <alternativeName>
        <fullName evidence="11">Dihydrokaempferol 4-reductase</fullName>
    </alternativeName>
    <alternativeName>
        <fullName evidence="10">Flavanone 4-reductase</fullName>
    </alternativeName>
</protein>
<dbReference type="PANTHER" id="PTHR10366">
    <property type="entry name" value="NAD DEPENDENT EPIMERASE/DEHYDRATASE"/>
    <property type="match status" value="1"/>
</dbReference>
<dbReference type="InterPro" id="IPR050425">
    <property type="entry name" value="NAD(P)_dehydrat-like"/>
</dbReference>
<dbReference type="InterPro" id="IPR036291">
    <property type="entry name" value="NAD(P)-bd_dom_sf"/>
</dbReference>
<evidence type="ECO:0000313" key="17">
    <source>
        <dbReference type="Proteomes" id="UP001177003"/>
    </source>
</evidence>
<evidence type="ECO:0000313" key="16">
    <source>
        <dbReference type="EMBL" id="CAI9270437.1"/>
    </source>
</evidence>
<keyword evidence="17" id="KW-1185">Reference proteome</keyword>
<evidence type="ECO:0000256" key="1">
    <source>
        <dbReference type="ARBA" id="ARBA00004935"/>
    </source>
</evidence>
<dbReference type="GO" id="GO:0047890">
    <property type="term" value="F:flavanone 4-reductase activity"/>
    <property type="evidence" value="ECO:0007669"/>
    <property type="project" value="UniProtKB-EC"/>
</dbReference>
<evidence type="ECO:0000256" key="4">
    <source>
        <dbReference type="ARBA" id="ARBA00023241"/>
    </source>
</evidence>
<evidence type="ECO:0000256" key="7">
    <source>
        <dbReference type="ARBA" id="ARBA00039055"/>
    </source>
</evidence>
<evidence type="ECO:0000259" key="15">
    <source>
        <dbReference type="Pfam" id="PF01370"/>
    </source>
</evidence>
<comment type="pathway">
    <text evidence="1">Pigment biosynthesis; anthocyanin biosynthesis.</text>
</comment>
<dbReference type="Pfam" id="PF01370">
    <property type="entry name" value="Epimerase"/>
    <property type="match status" value="1"/>
</dbReference>
<dbReference type="EC" id="1.1.1.219" evidence="8"/>
<dbReference type="GO" id="GO:0045552">
    <property type="term" value="F:dihydroflavanol 4-reductase activity"/>
    <property type="evidence" value="ECO:0007669"/>
    <property type="project" value="UniProtKB-EC"/>
</dbReference>
<dbReference type="Gene3D" id="3.40.50.720">
    <property type="entry name" value="NAD(P)-binding Rossmann-like Domain"/>
    <property type="match status" value="1"/>
</dbReference>
<accession>A0AA35YCR2</accession>
<dbReference type="SUPFAM" id="SSF51735">
    <property type="entry name" value="NAD(P)-binding Rossmann-fold domains"/>
    <property type="match status" value="1"/>
</dbReference>
<evidence type="ECO:0000256" key="5">
    <source>
        <dbReference type="ARBA" id="ARBA00023445"/>
    </source>
</evidence>
<evidence type="ECO:0000256" key="8">
    <source>
        <dbReference type="ARBA" id="ARBA00039057"/>
    </source>
</evidence>
<comment type="function">
    <text evidence="6">Bifunctional enzyme involved in flavonoid metabolism.</text>
</comment>
<comment type="similarity">
    <text evidence="5">Belongs to the NAD(P)-dependent epimerase/dehydratase family. Dihydroflavonol-4-reductase subfamily.</text>
</comment>
<dbReference type="GO" id="GO:0009813">
    <property type="term" value="P:flavonoid biosynthetic process"/>
    <property type="evidence" value="ECO:0007669"/>
    <property type="project" value="UniProtKB-KW"/>
</dbReference>
<dbReference type="FunFam" id="3.40.50.720:FF:000085">
    <property type="entry name" value="Dihydroflavonol reductase"/>
    <property type="match status" value="1"/>
</dbReference>
<evidence type="ECO:0000256" key="9">
    <source>
        <dbReference type="ARBA" id="ARBA00039963"/>
    </source>
</evidence>
<dbReference type="CDD" id="cd08958">
    <property type="entry name" value="FR_SDR_e"/>
    <property type="match status" value="1"/>
</dbReference>
<reference evidence="16" key="1">
    <citation type="submission" date="2023-04" db="EMBL/GenBank/DDBJ databases">
        <authorList>
            <person name="Vijverberg K."/>
            <person name="Xiong W."/>
            <person name="Schranz E."/>
        </authorList>
    </citation>
    <scope>NUCLEOTIDE SEQUENCE</scope>
</reference>
<evidence type="ECO:0000256" key="6">
    <source>
        <dbReference type="ARBA" id="ARBA00037100"/>
    </source>
</evidence>
<keyword evidence="2" id="KW-0521">NADP</keyword>
<gene>
    <name evidence="16" type="ORF">LSALG_LOCUS10748</name>
</gene>
<evidence type="ECO:0000256" key="3">
    <source>
        <dbReference type="ARBA" id="ARBA00023002"/>
    </source>
</evidence>
<evidence type="ECO:0000256" key="13">
    <source>
        <dbReference type="ARBA" id="ARBA00049132"/>
    </source>
</evidence>
<feature type="domain" description="NAD-dependent epimerase/dehydratase" evidence="15">
    <location>
        <begin position="4"/>
        <end position="265"/>
    </location>
</feature>
<comment type="catalytic activity">
    <reaction evidence="12">
        <text>(2S)-flavan-4-ol + NADP(+) = (2S)-flavanone + NADPH + H(+)</text>
        <dbReference type="Rhea" id="RHEA:11228"/>
        <dbReference type="ChEBI" id="CHEBI:15378"/>
        <dbReference type="ChEBI" id="CHEBI:15605"/>
        <dbReference type="ChEBI" id="CHEBI:15606"/>
        <dbReference type="ChEBI" id="CHEBI:57783"/>
        <dbReference type="ChEBI" id="CHEBI:58349"/>
        <dbReference type="EC" id="1.1.1.234"/>
    </reaction>
</comment>
<dbReference type="EMBL" id="OX465078">
    <property type="protein sequence ID" value="CAI9270437.1"/>
    <property type="molecule type" value="Genomic_DNA"/>
</dbReference>
<keyword evidence="14" id="KW-0175">Coiled coil</keyword>
<keyword evidence="3" id="KW-0560">Oxidoreductase</keyword>
<dbReference type="Proteomes" id="UP001177003">
    <property type="component" value="Chromosome 2"/>
</dbReference>
<feature type="coiled-coil region" evidence="14">
    <location>
        <begin position="59"/>
        <end position="86"/>
    </location>
</feature>
<organism evidence="16 17">
    <name type="scientific">Lactuca saligna</name>
    <name type="common">Willowleaf lettuce</name>
    <dbReference type="NCBI Taxonomy" id="75948"/>
    <lineage>
        <taxon>Eukaryota</taxon>
        <taxon>Viridiplantae</taxon>
        <taxon>Streptophyta</taxon>
        <taxon>Embryophyta</taxon>
        <taxon>Tracheophyta</taxon>
        <taxon>Spermatophyta</taxon>
        <taxon>Magnoliopsida</taxon>
        <taxon>eudicotyledons</taxon>
        <taxon>Gunneridae</taxon>
        <taxon>Pentapetalae</taxon>
        <taxon>asterids</taxon>
        <taxon>campanulids</taxon>
        <taxon>Asterales</taxon>
        <taxon>Asteraceae</taxon>
        <taxon>Cichorioideae</taxon>
        <taxon>Cichorieae</taxon>
        <taxon>Lactucinae</taxon>
        <taxon>Lactuca</taxon>
    </lineage>
</organism>
<dbReference type="AlphaFoldDB" id="A0AA35YCR2"/>
<dbReference type="InterPro" id="IPR001509">
    <property type="entry name" value="Epimerase_deHydtase"/>
</dbReference>
<name>A0AA35YCR2_LACSI</name>
<proteinExistence type="inferred from homology"/>
<comment type="catalytic activity">
    <reaction evidence="13">
        <text>a (2R,3S,4S)-leucoanthocyanidin + NADP(+) = a (2R,3R)-dihydroflavonol + NADPH + H(+)</text>
        <dbReference type="Rhea" id="RHEA:54444"/>
        <dbReference type="ChEBI" id="CHEBI:15378"/>
        <dbReference type="ChEBI" id="CHEBI:57783"/>
        <dbReference type="ChEBI" id="CHEBI:58349"/>
        <dbReference type="ChEBI" id="CHEBI:138176"/>
        <dbReference type="ChEBI" id="CHEBI:138188"/>
        <dbReference type="EC" id="1.1.1.219"/>
    </reaction>
</comment>
<evidence type="ECO:0000256" key="11">
    <source>
        <dbReference type="ARBA" id="ARBA00042831"/>
    </source>
</evidence>
<sequence>MKRVCVTGAGGYIASWVVKLLLSKGYMVHGTVRDPCFTLLKFDMVFLHDFALVRRDEKKNGHLRKLENAEERLKLFKADVLEYENLCAAFAGCIGVLHVASPVPGGRVSNPQVELLDPAILGTKNVLNACLNAKVEKVVVVSSGSAILVNPNWPSDLEMDESCWTDIEYAKSIEQWYAISKTVAEVEALEYGKRDDLSVVTICPAFVIGPMLQSIINATSLFLLSYMKEEGRIGGDTIQDAERPYVDVRDLSEAILLLYENPKSNGRYICSPYSLRARDFVAKMESMFPGHTYPKIFTEKSDRALLSSKKLINLGWSYRPLEETIVDTVNNYEELGFLEKGKPFPATIKF</sequence>
<evidence type="ECO:0000256" key="2">
    <source>
        <dbReference type="ARBA" id="ARBA00022857"/>
    </source>
</evidence>
<evidence type="ECO:0000256" key="14">
    <source>
        <dbReference type="SAM" id="Coils"/>
    </source>
</evidence>
<evidence type="ECO:0000256" key="10">
    <source>
        <dbReference type="ARBA" id="ARBA00042087"/>
    </source>
</evidence>
<dbReference type="PANTHER" id="PTHR10366:SF831">
    <property type="entry name" value="NAD-DEPENDENT EPIMERASE_DEHYDRATASE DOMAIN-CONTAINING PROTEIN"/>
    <property type="match status" value="1"/>
</dbReference>